<sequence length="188" mass="21078">MADNENKLETATVLANAQIDFFSVMMQLFIQKAQGREESLRNLLQNVQVDLEVFTQGERVKVTKVRVTSPNWVVLIGGDGRTFDLAGNGGGTGHLNISHKDNPDLAHYNLHFEAGETRCGIAIRHTPGERLALHELHRGADKIPKFTHLALRRRDDPFVGIENDLNKLRLGVFNLELSEPSVDLDFKK</sequence>
<protein>
    <submittedName>
        <fullName evidence="1">Uncharacterized protein</fullName>
    </submittedName>
</protein>
<proteinExistence type="predicted"/>
<evidence type="ECO:0000313" key="1">
    <source>
        <dbReference type="EMBL" id="OGG07740.1"/>
    </source>
</evidence>
<comment type="caution">
    <text evidence="1">The sequence shown here is derived from an EMBL/GenBank/DDBJ whole genome shotgun (WGS) entry which is preliminary data.</text>
</comment>
<organism evidence="1 2">
    <name type="scientific">Candidatus Gottesmanbacteria bacterium RIFCSPHIGHO2_01_FULL_42_12</name>
    <dbReference type="NCBI Taxonomy" id="1798377"/>
    <lineage>
        <taxon>Bacteria</taxon>
        <taxon>Candidatus Gottesmaniibacteriota</taxon>
    </lineage>
</organism>
<reference evidence="1 2" key="1">
    <citation type="journal article" date="2016" name="Nat. Commun.">
        <title>Thousands of microbial genomes shed light on interconnected biogeochemical processes in an aquifer system.</title>
        <authorList>
            <person name="Anantharaman K."/>
            <person name="Brown C.T."/>
            <person name="Hug L.A."/>
            <person name="Sharon I."/>
            <person name="Castelle C.J."/>
            <person name="Probst A.J."/>
            <person name="Thomas B.C."/>
            <person name="Singh A."/>
            <person name="Wilkins M.J."/>
            <person name="Karaoz U."/>
            <person name="Brodie E.L."/>
            <person name="Williams K.H."/>
            <person name="Hubbard S.S."/>
            <person name="Banfield J.F."/>
        </authorList>
    </citation>
    <scope>NUCLEOTIDE SEQUENCE [LARGE SCALE GENOMIC DNA]</scope>
</reference>
<dbReference type="AlphaFoldDB" id="A0A1F5Z5M7"/>
<dbReference type="Proteomes" id="UP000178681">
    <property type="component" value="Unassembled WGS sequence"/>
</dbReference>
<gene>
    <name evidence="1" type="ORF">A2872_02130</name>
</gene>
<accession>A0A1F5Z5M7</accession>
<name>A0A1F5Z5M7_9BACT</name>
<dbReference type="STRING" id="1798377.A2872_02130"/>
<dbReference type="EMBL" id="MFJG01000002">
    <property type="protein sequence ID" value="OGG07740.1"/>
    <property type="molecule type" value="Genomic_DNA"/>
</dbReference>
<evidence type="ECO:0000313" key="2">
    <source>
        <dbReference type="Proteomes" id="UP000178681"/>
    </source>
</evidence>